<reference evidence="3" key="1">
    <citation type="journal article" date="2019" name="Int. J. Syst. Evol. Microbiol.">
        <title>The Global Catalogue of Microorganisms (GCM) 10K type strain sequencing project: providing services to taxonomists for standard genome sequencing and annotation.</title>
        <authorList>
            <consortium name="The Broad Institute Genomics Platform"/>
            <consortium name="The Broad Institute Genome Sequencing Center for Infectious Disease"/>
            <person name="Wu L."/>
            <person name="Ma J."/>
        </authorList>
    </citation>
    <scope>NUCLEOTIDE SEQUENCE [LARGE SCALE GENOMIC DNA]</scope>
    <source>
        <strain evidence="3">CCUG 52478</strain>
    </source>
</reference>
<evidence type="ECO:0008006" key="4">
    <source>
        <dbReference type="Google" id="ProtNLM"/>
    </source>
</evidence>
<dbReference type="Proteomes" id="UP001597229">
    <property type="component" value="Unassembled WGS sequence"/>
</dbReference>
<feature type="transmembrane region" description="Helical" evidence="1">
    <location>
        <begin position="32"/>
        <end position="57"/>
    </location>
</feature>
<dbReference type="RefSeq" id="WP_367922111.1">
    <property type="nucleotide sequence ID" value="NZ_BAABAC010000052.1"/>
</dbReference>
<comment type="caution">
    <text evidence="2">The sequence shown here is derived from an EMBL/GenBank/DDBJ whole genome shotgun (WGS) entry which is preliminary data.</text>
</comment>
<evidence type="ECO:0000313" key="3">
    <source>
        <dbReference type="Proteomes" id="UP001597229"/>
    </source>
</evidence>
<keyword evidence="1" id="KW-0472">Membrane</keyword>
<evidence type="ECO:0000256" key="1">
    <source>
        <dbReference type="SAM" id="Phobius"/>
    </source>
</evidence>
<feature type="transmembrane region" description="Helical" evidence="1">
    <location>
        <begin position="213"/>
        <end position="232"/>
    </location>
</feature>
<accession>A0ABW3VVT9</accession>
<feature type="transmembrane region" description="Helical" evidence="1">
    <location>
        <begin position="155"/>
        <end position="178"/>
    </location>
</feature>
<proteinExistence type="predicted"/>
<evidence type="ECO:0000313" key="2">
    <source>
        <dbReference type="EMBL" id="MFD1246404.1"/>
    </source>
</evidence>
<keyword evidence="1" id="KW-1133">Transmembrane helix</keyword>
<feature type="transmembrane region" description="Helical" evidence="1">
    <location>
        <begin position="190"/>
        <end position="207"/>
    </location>
</feature>
<feature type="transmembrane region" description="Helical" evidence="1">
    <location>
        <begin position="80"/>
        <end position="101"/>
    </location>
</feature>
<keyword evidence="3" id="KW-1185">Reference proteome</keyword>
<organism evidence="2 3">
    <name type="scientific">Nocardioides ginsengisoli</name>
    <dbReference type="NCBI Taxonomy" id="363868"/>
    <lineage>
        <taxon>Bacteria</taxon>
        <taxon>Bacillati</taxon>
        <taxon>Actinomycetota</taxon>
        <taxon>Actinomycetes</taxon>
        <taxon>Propionibacteriales</taxon>
        <taxon>Nocardioidaceae</taxon>
        <taxon>Nocardioides</taxon>
    </lineage>
</organism>
<protein>
    <recommendedName>
        <fullName evidence="4">DUF4386 family protein</fullName>
    </recommendedName>
</protein>
<keyword evidence="1" id="KW-0812">Transmembrane</keyword>
<feature type="transmembrane region" description="Helical" evidence="1">
    <location>
        <begin position="113"/>
        <end position="135"/>
    </location>
</feature>
<sequence length="240" mass="24619">MTAHTYVPPAAADAPVGAESHATPTTYPPTRWALAGLLAGVAGVGMVVASSSVHAVYDDKNAGDPVAVAKALGDMVPQMLAFHLTSMVSAVLMIVFAAGLYRRLRATTGADSVLPLVAFSGVLITAMVLIIGSGLDTEFIFAAGDTKLVAPENSAFYNHWIGTVPWCWGLLGLSGITLFGASRKGGVPKWIGLVGLLGGGLTLLLGISPLQYMAGMTGPIGLIVIALGFLAGDKAFRGRK</sequence>
<dbReference type="EMBL" id="JBHTLX010000004">
    <property type="protein sequence ID" value="MFD1246404.1"/>
    <property type="molecule type" value="Genomic_DNA"/>
</dbReference>
<name>A0ABW3VVT9_9ACTN</name>
<gene>
    <name evidence="2" type="ORF">ACFQ3F_01255</name>
</gene>